<dbReference type="SUPFAM" id="SSF81593">
    <property type="entry name" value="Nucleotidyltransferase substrate binding subunit/domain"/>
    <property type="match status" value="2"/>
</dbReference>
<dbReference type="Pfam" id="PF03710">
    <property type="entry name" value="GlnE"/>
    <property type="match status" value="2"/>
</dbReference>
<dbReference type="Gene3D" id="3.30.460.10">
    <property type="entry name" value="Beta Polymerase, domain 2"/>
    <property type="match status" value="2"/>
</dbReference>
<gene>
    <name evidence="7" type="primary">glnE</name>
    <name evidence="10" type="ORF">EBB06_13985</name>
</gene>
<keyword evidence="5 7" id="KW-0460">Magnesium</keyword>
<keyword evidence="10" id="KW-0436">Ligase</keyword>
<sequence>MPANPQPAMALARSHSRYLDRLLCARAEEVERLKAHLHEVFDRAAMQGFADWDALAEPDALMPVLRRLRQAVMARLIARDLDRLADLDEVVTTVSLLAELAVEQALRAGKHALAHYGTPRGQDTGEAQELIVIGMGKLGGGELNVSSDIDLIFIYPEAGETDGAKKISNHEYFTQLGKTLIRLINEPTADGQVFRVDMRLRPYGDSGPLVMSFAALENYLLTQGREWERYAWIKARALSGDAQGLNELVRPFVYRKYLDYNAYGAMRELHSQIRREVARRDMADNIKLGPGGIREVEFTAQVFQLIRGGREKSLQLRGTRETLSRLAELRLLEPEAIAELHEAYVFLRDVEHRLQYFDDQQTQTLPSDPIQQASLAATMGCTGWEEFLDALNEQRRRVTRHFEQVFLLPTENAPAHPLSGLWQELEESDPDPRLAELGYQDPAAVGRTLKALSASQRYQQMPLSTRKKLDDLIGPLIEVAAGFANPDVTLTRILGLLEAVSRRAAYLALLTEYPQTLQRLASLYSSSAWVAAYLTRHPILLDELLDGRVLYASPDWPQLAVQLEQQLGDDEGDVEAQMDTLRHFQHAQVFRLVAQDLAGMWTVEALSDQLSQLADLVLAATLRHAWLTVANRHTDTPRFAIVGYGKLGGKELGYASDLDIVFLYDDAHPDASDVYSRLARRLSTWLTSTTAAGLLYDIDLRLRPNGSSGLLVSSVAAFESYQKSNAWVWEHQALTRARFVAGDALLGQRFEDIRHAVLTQPRDIETLKKEVLDMRARMLETRPALDEDVKNARGGIVDVEFIVQYLILAHAHALPELTHNAGNIALLAVAAEDGLIDATLAEAGRVAYRLYRKRQHAVRLNEIHTVTVDATLIEHYRAVCQLWKQVFGESIDSRTPDGASAL</sequence>
<evidence type="ECO:0000259" key="9">
    <source>
        <dbReference type="Pfam" id="PF08335"/>
    </source>
</evidence>
<accession>A0ABY0FDL8</accession>
<evidence type="ECO:0000259" key="8">
    <source>
        <dbReference type="Pfam" id="PF03710"/>
    </source>
</evidence>
<comment type="caution">
    <text evidence="10">The sequence shown here is derived from an EMBL/GenBank/DDBJ whole genome shotgun (WGS) entry which is preliminary data.</text>
</comment>
<evidence type="ECO:0000256" key="6">
    <source>
        <dbReference type="ARBA" id="ARBA00023268"/>
    </source>
</evidence>
<comment type="similarity">
    <text evidence="7">Belongs to the GlnE family.</text>
</comment>
<keyword evidence="11" id="KW-1185">Reference proteome</keyword>
<dbReference type="GO" id="GO:0016874">
    <property type="term" value="F:ligase activity"/>
    <property type="evidence" value="ECO:0007669"/>
    <property type="project" value="UniProtKB-KW"/>
</dbReference>
<feature type="region of interest" description="Adenylyl removase" evidence="7">
    <location>
        <begin position="1"/>
        <end position="410"/>
    </location>
</feature>
<dbReference type="Proteomes" id="UP000290682">
    <property type="component" value="Unassembled WGS sequence"/>
</dbReference>
<dbReference type="RefSeq" id="WP_129213767.1">
    <property type="nucleotide sequence ID" value="NZ_REGR01000015.1"/>
</dbReference>
<evidence type="ECO:0000256" key="5">
    <source>
        <dbReference type="ARBA" id="ARBA00022842"/>
    </source>
</evidence>
<evidence type="ECO:0000256" key="1">
    <source>
        <dbReference type="ARBA" id="ARBA00022679"/>
    </source>
</evidence>
<evidence type="ECO:0000313" key="11">
    <source>
        <dbReference type="Proteomes" id="UP000290682"/>
    </source>
</evidence>
<dbReference type="InterPro" id="IPR013546">
    <property type="entry name" value="PII_UdlTrfase/GS_AdlTrfase"/>
</dbReference>
<dbReference type="GO" id="GO:0047388">
    <property type="term" value="F:[glutamine synthetase]-adenylyl-L-tyrosine phosphorylase activity"/>
    <property type="evidence" value="ECO:0007669"/>
    <property type="project" value="UniProtKB-EC"/>
</dbReference>
<dbReference type="PANTHER" id="PTHR30621">
    <property type="entry name" value="GLUTAMINE SYNTHETASE ADENYLYLTRANSFERASE"/>
    <property type="match status" value="1"/>
</dbReference>
<comment type="function">
    <text evidence="7">Involved in the regulation of glutamine synthetase GlnA, a key enzyme in the process to assimilate ammonia. When cellular nitrogen levels are high, the C-terminal adenylyl transferase (AT) inactivates GlnA by covalent transfer of an adenylyl group from ATP to specific tyrosine residue of GlnA, thus reducing its activity. Conversely, when nitrogen levels are low, the N-terminal adenylyl removase (AR) activates GlnA by removing the adenylyl group by phosphorolysis, increasing its activity. The regulatory region of GlnE binds the signal transduction protein PII (GlnB) which indicates the nitrogen status of the cell.</text>
</comment>
<dbReference type="InterPro" id="IPR043519">
    <property type="entry name" value="NT_sf"/>
</dbReference>
<keyword evidence="4 7" id="KW-0067">ATP-binding</keyword>
<protein>
    <recommendedName>
        <fullName evidence="7">Bifunctional glutamine synthetase adenylyltransferase/adenylyl-removing enzyme</fullName>
    </recommendedName>
    <alternativeName>
        <fullName evidence="7">ATP:glutamine synthetase adenylyltransferase</fullName>
    </alternativeName>
    <alternativeName>
        <fullName evidence="7">ATase</fullName>
    </alternativeName>
    <domain>
        <recommendedName>
            <fullName evidence="7">Glutamine synthetase adenylyl-L-tyrosine phosphorylase</fullName>
            <ecNumber evidence="7">2.7.7.89</ecNumber>
        </recommendedName>
        <alternativeName>
            <fullName evidence="7">Adenylyl removase</fullName>
            <shortName evidence="7">AR</shortName>
            <shortName evidence="7">AT-N</shortName>
        </alternativeName>
    </domain>
    <domain>
        <recommendedName>
            <fullName evidence="7">Glutamine synthetase adenylyl transferase</fullName>
            <ecNumber evidence="7">2.7.7.42</ecNumber>
        </recommendedName>
        <alternativeName>
            <fullName evidence="7">Adenylyl transferase</fullName>
            <shortName evidence="7">AT</shortName>
            <shortName evidence="7">AT-C</shortName>
        </alternativeName>
    </domain>
</protein>
<dbReference type="Gene3D" id="1.20.120.330">
    <property type="entry name" value="Nucleotidyltransferases domain 2"/>
    <property type="match status" value="2"/>
</dbReference>
<evidence type="ECO:0000256" key="4">
    <source>
        <dbReference type="ARBA" id="ARBA00022840"/>
    </source>
</evidence>
<evidence type="ECO:0000313" key="10">
    <source>
        <dbReference type="EMBL" id="RXZ42152.1"/>
    </source>
</evidence>
<evidence type="ECO:0000256" key="7">
    <source>
        <dbReference type="HAMAP-Rule" id="MF_00802"/>
    </source>
</evidence>
<proteinExistence type="inferred from homology"/>
<dbReference type="InterPro" id="IPR023057">
    <property type="entry name" value="GlnE"/>
</dbReference>
<dbReference type="EMBL" id="REGR01000015">
    <property type="protein sequence ID" value="RXZ42152.1"/>
    <property type="molecule type" value="Genomic_DNA"/>
</dbReference>
<dbReference type="NCBIfam" id="NF008292">
    <property type="entry name" value="PRK11072.1"/>
    <property type="match status" value="1"/>
</dbReference>
<feature type="domain" description="Glutamate-ammonia ligase adenylyltransferase repeated" evidence="8">
    <location>
        <begin position="517"/>
        <end position="752"/>
    </location>
</feature>
<keyword evidence="1 7" id="KW-0808">Transferase</keyword>
<keyword evidence="3 7" id="KW-0547">Nucleotide-binding</keyword>
<dbReference type="EC" id="2.7.7.42" evidence="7"/>
<dbReference type="Pfam" id="PF08335">
    <property type="entry name" value="GlnD_UR_UTase"/>
    <property type="match status" value="2"/>
</dbReference>
<keyword evidence="2 7" id="KW-0548">Nucleotidyltransferase</keyword>
<name>A0ABY0FDL8_9NEIS</name>
<keyword evidence="6 7" id="KW-0511">Multifunctional enzyme</keyword>
<comment type="cofactor">
    <cofactor evidence="7">
        <name>Mg(2+)</name>
        <dbReference type="ChEBI" id="CHEBI:18420"/>
    </cofactor>
</comment>
<comment type="catalytic activity">
    <reaction evidence="7">
        <text>[glutamine synthetase]-O(4)-(5'-adenylyl)-L-tyrosine + phosphate = [glutamine synthetase]-L-tyrosine + ADP</text>
        <dbReference type="Rhea" id="RHEA:43716"/>
        <dbReference type="Rhea" id="RHEA-COMP:10660"/>
        <dbReference type="Rhea" id="RHEA-COMP:10661"/>
        <dbReference type="ChEBI" id="CHEBI:43474"/>
        <dbReference type="ChEBI" id="CHEBI:46858"/>
        <dbReference type="ChEBI" id="CHEBI:83624"/>
        <dbReference type="ChEBI" id="CHEBI:456216"/>
        <dbReference type="EC" id="2.7.7.89"/>
    </reaction>
</comment>
<feature type="region of interest" description="Adenylyl transferase" evidence="7">
    <location>
        <begin position="419"/>
        <end position="902"/>
    </location>
</feature>
<feature type="domain" description="PII-uridylyltransferase/Glutamine-synthetase adenylyltransferase" evidence="9">
    <location>
        <begin position="775"/>
        <end position="860"/>
    </location>
</feature>
<evidence type="ECO:0000256" key="2">
    <source>
        <dbReference type="ARBA" id="ARBA00022695"/>
    </source>
</evidence>
<dbReference type="Gene3D" id="1.20.120.1510">
    <property type="match status" value="1"/>
</dbReference>
<feature type="domain" description="PII-uridylyltransferase/Glutamine-synthetase adenylyltransferase" evidence="9">
    <location>
        <begin position="268"/>
        <end position="406"/>
    </location>
</feature>
<dbReference type="PANTHER" id="PTHR30621:SF0">
    <property type="entry name" value="BIFUNCTIONAL GLUTAMINE SYNTHETASE ADENYLYLTRANSFERASE_ADENYLYL-REMOVING ENZYME"/>
    <property type="match status" value="1"/>
</dbReference>
<evidence type="ECO:0000256" key="3">
    <source>
        <dbReference type="ARBA" id="ARBA00022741"/>
    </source>
</evidence>
<dbReference type="EC" id="2.7.7.89" evidence="7"/>
<dbReference type="SUPFAM" id="SSF81301">
    <property type="entry name" value="Nucleotidyltransferase"/>
    <property type="match status" value="2"/>
</dbReference>
<feature type="domain" description="Glutamate-ammonia ligase adenylyltransferase repeated" evidence="8">
    <location>
        <begin position="26"/>
        <end position="243"/>
    </location>
</feature>
<dbReference type="HAMAP" id="MF_00802">
    <property type="entry name" value="GlnE"/>
    <property type="match status" value="1"/>
</dbReference>
<organism evidence="10 11">
    <name type="scientific">Crenobacter cavernae</name>
    <dbReference type="NCBI Taxonomy" id="2290923"/>
    <lineage>
        <taxon>Bacteria</taxon>
        <taxon>Pseudomonadati</taxon>
        <taxon>Pseudomonadota</taxon>
        <taxon>Betaproteobacteria</taxon>
        <taxon>Neisseriales</taxon>
        <taxon>Neisseriaceae</taxon>
        <taxon>Crenobacter</taxon>
    </lineage>
</organism>
<comment type="catalytic activity">
    <reaction evidence="7">
        <text>[glutamine synthetase]-L-tyrosine + ATP = [glutamine synthetase]-O(4)-(5'-adenylyl)-L-tyrosine + diphosphate</text>
        <dbReference type="Rhea" id="RHEA:18589"/>
        <dbReference type="Rhea" id="RHEA-COMP:10660"/>
        <dbReference type="Rhea" id="RHEA-COMP:10661"/>
        <dbReference type="ChEBI" id="CHEBI:30616"/>
        <dbReference type="ChEBI" id="CHEBI:33019"/>
        <dbReference type="ChEBI" id="CHEBI:46858"/>
        <dbReference type="ChEBI" id="CHEBI:83624"/>
        <dbReference type="EC" id="2.7.7.42"/>
    </reaction>
</comment>
<dbReference type="CDD" id="cd05401">
    <property type="entry name" value="NT_GlnE_GlnD_like"/>
    <property type="match status" value="2"/>
</dbReference>
<dbReference type="InterPro" id="IPR005190">
    <property type="entry name" value="GlnE_rpt_dom"/>
</dbReference>
<dbReference type="GO" id="GO:0008882">
    <property type="term" value="F:[glutamate-ammonia-ligase] adenylyltransferase activity"/>
    <property type="evidence" value="ECO:0007669"/>
    <property type="project" value="UniProtKB-EC"/>
</dbReference>
<reference evidence="10 11" key="1">
    <citation type="submission" date="2018-10" db="EMBL/GenBank/DDBJ databases">
        <title>Draft genome of Fastidiocella sp. strain 375T, a bacterium isolated from a karstic cave dripping water.</title>
        <authorList>
            <person name="Coelho C."/>
            <person name="Verissimo A."/>
            <person name="Tiago I."/>
        </authorList>
    </citation>
    <scope>NUCLEOTIDE SEQUENCE [LARGE SCALE GENOMIC DNA]</scope>
    <source>
        <strain evidence="10 11">CAVE-375</strain>
    </source>
</reference>